<evidence type="ECO:0000256" key="2">
    <source>
        <dbReference type="SAM" id="Phobius"/>
    </source>
</evidence>
<gene>
    <name evidence="3" type="ORF">DNU24_22975</name>
</gene>
<feature type="transmembrane region" description="Helical" evidence="2">
    <location>
        <begin position="12"/>
        <end position="37"/>
    </location>
</feature>
<comment type="caution">
    <text evidence="3">The sequence shown here is derived from an EMBL/GenBank/DDBJ whole genome shotgun (WGS) entry which is preliminary data.</text>
</comment>
<comment type="subcellular location">
    <subcellularLocation>
        <location evidence="1">Membrane</location>
        <topology evidence="1">Single-pass membrane protein</topology>
    </subcellularLocation>
</comment>
<organism evidence="3">
    <name type="scientific">Salmonella enterica subsp. salamae</name>
    <dbReference type="NCBI Taxonomy" id="59202"/>
    <lineage>
        <taxon>Bacteria</taxon>
        <taxon>Pseudomonadati</taxon>
        <taxon>Pseudomonadota</taxon>
        <taxon>Gammaproteobacteria</taxon>
        <taxon>Enterobacterales</taxon>
        <taxon>Enterobacteriaceae</taxon>
        <taxon>Salmonella</taxon>
    </lineage>
</organism>
<name>A0A5Y3XFT5_SALER</name>
<proteinExistence type="predicted"/>
<evidence type="ECO:0008006" key="4">
    <source>
        <dbReference type="Google" id="ProtNLM"/>
    </source>
</evidence>
<evidence type="ECO:0000256" key="1">
    <source>
        <dbReference type="ARBA" id="ARBA00004167"/>
    </source>
</evidence>
<sequence length="215" mass="22622">MKKVTEYSMNQRGLTLIEAAMVLALSAIVISGVMYYYNATSESYQEQQTMEMIENIISKVNALYVNASSTEGLTTAVIATQIPGVKFISQPGDGDTPANNYIAIPGSKGGELGVTGAPNYAYGGLNLGPHGYIISYANYHPWMQGNSAYQVCMTLTGGQYGNSYQGAVTGGNSLASGVLLSTDNTVEARARFCNMVQKGADNGGTGGIALYFNAS</sequence>
<keyword evidence="2" id="KW-1133">Transmembrane helix</keyword>
<evidence type="ECO:0000313" key="3">
    <source>
        <dbReference type="EMBL" id="ECJ4508452.1"/>
    </source>
</evidence>
<dbReference type="InterPro" id="IPR012902">
    <property type="entry name" value="N_methyl_site"/>
</dbReference>
<reference evidence="3" key="1">
    <citation type="submission" date="2018-06" db="EMBL/GenBank/DDBJ databases">
        <authorList>
            <person name="Ashton P.M."/>
            <person name="Dallman T."/>
            <person name="Nair S."/>
            <person name="De Pinna E."/>
            <person name="Peters T."/>
            <person name="Grant K."/>
        </authorList>
    </citation>
    <scope>NUCLEOTIDE SEQUENCE [LARGE SCALE GENOMIC DNA]</scope>
    <source>
        <strain evidence="3">318584</strain>
    </source>
</reference>
<dbReference type="Proteomes" id="UP000839747">
    <property type="component" value="Unassembled WGS sequence"/>
</dbReference>
<keyword evidence="2" id="KW-0472">Membrane</keyword>
<keyword evidence="2" id="KW-0812">Transmembrane</keyword>
<dbReference type="PROSITE" id="PS00409">
    <property type="entry name" value="PROKAR_NTER_METHYL"/>
    <property type="match status" value="1"/>
</dbReference>
<dbReference type="AlphaFoldDB" id="A0A5Y3XFT5"/>
<dbReference type="Pfam" id="PF07963">
    <property type="entry name" value="N_methyl"/>
    <property type="match status" value="1"/>
</dbReference>
<accession>A0A5Y3XFT5</accession>
<protein>
    <recommendedName>
        <fullName evidence="4">Prepilin-type N-terminal cleavage/methylation domain-containing protein</fullName>
    </recommendedName>
</protein>
<dbReference type="EMBL" id="AAIYKG010000038">
    <property type="protein sequence ID" value="ECJ4508452.1"/>
    <property type="molecule type" value="Genomic_DNA"/>
</dbReference>
<dbReference type="GO" id="GO:0016020">
    <property type="term" value="C:membrane"/>
    <property type="evidence" value="ECO:0007669"/>
    <property type="project" value="UniProtKB-SubCell"/>
</dbReference>